<dbReference type="GO" id="GO:0051301">
    <property type="term" value="P:cell division"/>
    <property type="evidence" value="ECO:0007669"/>
    <property type="project" value="UniProtKB-KW"/>
</dbReference>
<gene>
    <name evidence="11" type="ORF">BDP27DRAFT_610582</name>
</gene>
<keyword evidence="8" id="KW-0175">Coiled coil</keyword>
<protein>
    <submittedName>
        <fullName evidence="11">P-loop containing nucleoside triphosphate hydrolase protein</fullName>
    </submittedName>
</protein>
<dbReference type="GO" id="GO:0005634">
    <property type="term" value="C:nucleus"/>
    <property type="evidence" value="ECO:0007669"/>
    <property type="project" value="UniProtKB-SubCell"/>
</dbReference>
<keyword evidence="3" id="KW-0158">Chromosome</keyword>
<comment type="subcellular location">
    <subcellularLocation>
        <location evidence="2">Chromosome</location>
    </subcellularLocation>
    <subcellularLocation>
        <location evidence="1">Nucleus</location>
    </subcellularLocation>
</comment>
<evidence type="ECO:0000256" key="4">
    <source>
        <dbReference type="ARBA" id="ARBA00022618"/>
    </source>
</evidence>
<dbReference type="PANTHER" id="PTHR18937">
    <property type="entry name" value="STRUCTURAL MAINTENANCE OF CHROMOSOMES SMC FAMILY MEMBER"/>
    <property type="match status" value="1"/>
</dbReference>
<dbReference type="GO" id="GO:0008278">
    <property type="term" value="C:cohesin complex"/>
    <property type="evidence" value="ECO:0007669"/>
    <property type="project" value="InterPro"/>
</dbReference>
<evidence type="ECO:0000313" key="12">
    <source>
        <dbReference type="Proteomes" id="UP000772434"/>
    </source>
</evidence>
<dbReference type="AlphaFoldDB" id="A0A9P5UFM8"/>
<keyword evidence="12" id="KW-1185">Reference proteome</keyword>
<dbReference type="InterPro" id="IPR003395">
    <property type="entry name" value="RecF/RecN/SMC_N"/>
</dbReference>
<dbReference type="Gene3D" id="3.40.50.300">
    <property type="entry name" value="P-loop containing nucleotide triphosphate hydrolases"/>
    <property type="match status" value="1"/>
</dbReference>
<proteinExistence type="predicted"/>
<dbReference type="SUPFAM" id="SSF52540">
    <property type="entry name" value="P-loop containing nucleoside triphosphate hydrolases"/>
    <property type="match status" value="1"/>
</dbReference>
<sequence length="485" mass="55338">MPLVRIEVCNFKSYRGHQTIGPFKNFTSVIGPNGAGKSNLMDAISFVLGVKSAQLRSSQLKDLVYRGRRLAKENPDGSMAVDDDDDEEGEGEGTAKKAWVSAVYLDTDDKEWTFQRTISTTGASEYKLNNRTVTYSAYNAALMSHNILVKAKNFLVFQGDVEAVASQSPRELSKLIEQISGSLELAAEYEKAKEDQDKATENATFNFSKRRGIAGEIKQYKEQKGEAERFEAMEQERDALILHRILFKLYHIEESIERNAHEIRTKNKSLSEQREEQRVHDEALDLARSEQAKARTGVLQMEKKIKKGDKTLDAKRPDLVAVEAQITHSTRKMNNAKKTKQDVVKTQADLEDRVNNLEAELTKVKKDADKAQEAQRKKSQNNLALSEDSLEEYRSLQLPIFLRSKNDKPSKSLLEKKRRVVVLSAHSRRNNRDKKRSVVHVMRKPRPKVRRRLNSKKRSLGCRPSSTQRNKSWRINNLSGQRSHN</sequence>
<evidence type="ECO:0000256" key="7">
    <source>
        <dbReference type="ARBA" id="ARBA00023306"/>
    </source>
</evidence>
<feature type="compositionally biased region" description="Acidic residues" evidence="9">
    <location>
        <begin position="81"/>
        <end position="91"/>
    </location>
</feature>
<dbReference type="GO" id="GO:0007062">
    <property type="term" value="P:sister chromatid cohesion"/>
    <property type="evidence" value="ECO:0007669"/>
    <property type="project" value="InterPro"/>
</dbReference>
<dbReference type="EMBL" id="JADNRY010000004">
    <property type="protein sequence ID" value="KAF9077449.1"/>
    <property type="molecule type" value="Genomic_DNA"/>
</dbReference>
<evidence type="ECO:0000256" key="1">
    <source>
        <dbReference type="ARBA" id="ARBA00004123"/>
    </source>
</evidence>
<dbReference type="InterPro" id="IPR028468">
    <property type="entry name" value="Smc1_ABC"/>
</dbReference>
<dbReference type="GO" id="GO:0005524">
    <property type="term" value="F:ATP binding"/>
    <property type="evidence" value="ECO:0007669"/>
    <property type="project" value="InterPro"/>
</dbReference>
<dbReference type="PANTHER" id="PTHR18937:SF12">
    <property type="entry name" value="STRUCTURAL MAINTENANCE OF CHROMOSOMES PROTEIN"/>
    <property type="match status" value="1"/>
</dbReference>
<name>A0A9P5UFM8_9AGAR</name>
<keyword evidence="5" id="KW-0498">Mitosis</keyword>
<evidence type="ECO:0000256" key="5">
    <source>
        <dbReference type="ARBA" id="ARBA00022776"/>
    </source>
</evidence>
<evidence type="ECO:0000256" key="8">
    <source>
        <dbReference type="SAM" id="Coils"/>
    </source>
</evidence>
<dbReference type="Proteomes" id="UP000772434">
    <property type="component" value="Unassembled WGS sequence"/>
</dbReference>
<comment type="caution">
    <text evidence="11">The sequence shown here is derived from an EMBL/GenBank/DDBJ whole genome shotgun (WGS) entry which is preliminary data.</text>
</comment>
<dbReference type="InterPro" id="IPR027417">
    <property type="entry name" value="P-loop_NTPase"/>
</dbReference>
<feature type="region of interest" description="Disordered" evidence="9">
    <location>
        <begin position="74"/>
        <end position="94"/>
    </location>
</feature>
<keyword evidence="4" id="KW-0132">Cell division</keyword>
<feature type="domain" description="RecF/RecN/SMC N-terminal" evidence="10">
    <location>
        <begin position="3"/>
        <end position="285"/>
    </location>
</feature>
<accession>A0A9P5UFM8</accession>
<evidence type="ECO:0000256" key="6">
    <source>
        <dbReference type="ARBA" id="ARBA00023242"/>
    </source>
</evidence>
<dbReference type="GO" id="GO:0016887">
    <property type="term" value="F:ATP hydrolysis activity"/>
    <property type="evidence" value="ECO:0007669"/>
    <property type="project" value="InterPro"/>
</dbReference>
<feature type="compositionally biased region" description="Basic residues" evidence="9">
    <location>
        <begin position="451"/>
        <end position="460"/>
    </location>
</feature>
<evidence type="ECO:0000259" key="10">
    <source>
        <dbReference type="Pfam" id="PF02463"/>
    </source>
</evidence>
<keyword evidence="7" id="KW-0131">Cell cycle</keyword>
<feature type="region of interest" description="Disordered" evidence="9">
    <location>
        <begin position="451"/>
        <end position="471"/>
    </location>
</feature>
<evidence type="ECO:0000313" key="11">
    <source>
        <dbReference type="EMBL" id="KAF9077449.1"/>
    </source>
</evidence>
<dbReference type="OrthoDB" id="5575062at2759"/>
<organism evidence="11 12">
    <name type="scientific">Rhodocollybia butyracea</name>
    <dbReference type="NCBI Taxonomy" id="206335"/>
    <lineage>
        <taxon>Eukaryota</taxon>
        <taxon>Fungi</taxon>
        <taxon>Dikarya</taxon>
        <taxon>Basidiomycota</taxon>
        <taxon>Agaricomycotina</taxon>
        <taxon>Agaricomycetes</taxon>
        <taxon>Agaricomycetidae</taxon>
        <taxon>Agaricales</taxon>
        <taxon>Marasmiineae</taxon>
        <taxon>Omphalotaceae</taxon>
        <taxon>Rhodocollybia</taxon>
    </lineage>
</organism>
<feature type="coiled-coil region" evidence="8">
    <location>
        <begin position="333"/>
        <end position="374"/>
    </location>
</feature>
<evidence type="ECO:0000256" key="3">
    <source>
        <dbReference type="ARBA" id="ARBA00022454"/>
    </source>
</evidence>
<dbReference type="CDD" id="cd03275">
    <property type="entry name" value="ABC_SMC1_euk"/>
    <property type="match status" value="1"/>
</dbReference>
<dbReference type="GO" id="GO:0003677">
    <property type="term" value="F:DNA binding"/>
    <property type="evidence" value="ECO:0007669"/>
    <property type="project" value="TreeGrafter"/>
</dbReference>
<dbReference type="Pfam" id="PF02463">
    <property type="entry name" value="SMC_N"/>
    <property type="match status" value="1"/>
</dbReference>
<keyword evidence="11" id="KW-0378">Hydrolase</keyword>
<evidence type="ECO:0000256" key="2">
    <source>
        <dbReference type="ARBA" id="ARBA00004286"/>
    </source>
</evidence>
<evidence type="ECO:0000256" key="9">
    <source>
        <dbReference type="SAM" id="MobiDB-lite"/>
    </source>
</evidence>
<keyword evidence="6" id="KW-0539">Nucleus</keyword>
<reference evidence="11" key="1">
    <citation type="submission" date="2020-11" db="EMBL/GenBank/DDBJ databases">
        <authorList>
            <consortium name="DOE Joint Genome Institute"/>
            <person name="Ahrendt S."/>
            <person name="Riley R."/>
            <person name="Andreopoulos W."/>
            <person name="Labutti K."/>
            <person name="Pangilinan J."/>
            <person name="Ruiz-Duenas F.J."/>
            <person name="Barrasa J.M."/>
            <person name="Sanchez-Garcia M."/>
            <person name="Camarero S."/>
            <person name="Miyauchi S."/>
            <person name="Serrano A."/>
            <person name="Linde D."/>
            <person name="Babiker R."/>
            <person name="Drula E."/>
            <person name="Ayuso-Fernandez I."/>
            <person name="Pacheco R."/>
            <person name="Padilla G."/>
            <person name="Ferreira P."/>
            <person name="Barriuso J."/>
            <person name="Kellner H."/>
            <person name="Castanera R."/>
            <person name="Alfaro M."/>
            <person name="Ramirez L."/>
            <person name="Pisabarro A.G."/>
            <person name="Kuo A."/>
            <person name="Tritt A."/>
            <person name="Lipzen A."/>
            <person name="He G."/>
            <person name="Yan M."/>
            <person name="Ng V."/>
            <person name="Cullen D."/>
            <person name="Martin F."/>
            <person name="Rosso M.-N."/>
            <person name="Henrissat B."/>
            <person name="Hibbett D."/>
            <person name="Martinez A.T."/>
            <person name="Grigoriev I.V."/>
        </authorList>
    </citation>
    <scope>NUCLEOTIDE SEQUENCE</scope>
    <source>
        <strain evidence="11">AH 40177</strain>
    </source>
</reference>